<sequence>QISEEMMLHAADGHWNKIIKSTEGTMDLETPLKPAPVAISTPNRGPPANSLQNRQPCTEISVRRNNEITTATPHAAVPPPQQRKKGRHPRKTKKNKTIQLTNVSGENTPAPHTKKEKK</sequence>
<organism evidence="2">
    <name type="scientific">Lygus hesperus</name>
    <name type="common">Western plant bug</name>
    <dbReference type="NCBI Taxonomy" id="30085"/>
    <lineage>
        <taxon>Eukaryota</taxon>
        <taxon>Metazoa</taxon>
        <taxon>Ecdysozoa</taxon>
        <taxon>Arthropoda</taxon>
        <taxon>Hexapoda</taxon>
        <taxon>Insecta</taxon>
        <taxon>Pterygota</taxon>
        <taxon>Neoptera</taxon>
        <taxon>Paraneoptera</taxon>
        <taxon>Hemiptera</taxon>
        <taxon>Heteroptera</taxon>
        <taxon>Panheteroptera</taxon>
        <taxon>Cimicomorpha</taxon>
        <taxon>Miridae</taxon>
        <taxon>Mirini</taxon>
        <taxon>Lygus</taxon>
    </lineage>
</organism>
<proteinExistence type="predicted"/>
<evidence type="ECO:0000256" key="1">
    <source>
        <dbReference type="SAM" id="MobiDB-lite"/>
    </source>
</evidence>
<feature type="region of interest" description="Disordered" evidence="1">
    <location>
        <begin position="27"/>
        <end position="118"/>
    </location>
</feature>
<dbReference type="AlphaFoldDB" id="A0A0K8S649"/>
<feature type="non-terminal residue" evidence="2">
    <location>
        <position position="1"/>
    </location>
</feature>
<reference evidence="2" key="1">
    <citation type="submission" date="2014-09" db="EMBL/GenBank/DDBJ databases">
        <authorList>
            <person name="Magalhaes I.L.F."/>
            <person name="Oliveira U."/>
            <person name="Santos F.R."/>
            <person name="Vidigal T.H.D.A."/>
            <person name="Brescovit A.D."/>
            <person name="Santos A.J."/>
        </authorList>
    </citation>
    <scope>NUCLEOTIDE SEQUENCE</scope>
</reference>
<feature type="compositionally biased region" description="Polar residues" evidence="1">
    <location>
        <begin position="49"/>
        <end position="58"/>
    </location>
</feature>
<protein>
    <submittedName>
        <fullName evidence="2">Uncharacterized protein</fullName>
    </submittedName>
</protein>
<evidence type="ECO:0000313" key="2">
    <source>
        <dbReference type="EMBL" id="JAG48757.1"/>
    </source>
</evidence>
<feature type="compositionally biased region" description="Polar residues" evidence="1">
    <location>
        <begin position="97"/>
        <end position="107"/>
    </location>
</feature>
<dbReference type="EMBL" id="GBRD01017070">
    <property type="protein sequence ID" value="JAG48757.1"/>
    <property type="molecule type" value="Transcribed_RNA"/>
</dbReference>
<accession>A0A0K8S649</accession>
<feature type="non-terminal residue" evidence="2">
    <location>
        <position position="118"/>
    </location>
</feature>
<name>A0A0K8S649_LYGHE</name>
<feature type="compositionally biased region" description="Basic residues" evidence="1">
    <location>
        <begin position="82"/>
        <end position="96"/>
    </location>
</feature>